<feature type="region of interest" description="Disordered" evidence="1">
    <location>
        <begin position="72"/>
        <end position="153"/>
    </location>
</feature>
<protein>
    <submittedName>
        <fullName evidence="2">Uncharacterized protein</fullName>
    </submittedName>
</protein>
<proteinExistence type="predicted"/>
<evidence type="ECO:0000313" key="2">
    <source>
        <dbReference type="EMBL" id="GFH34450.1"/>
    </source>
</evidence>
<name>A0A6A0AN97_9ACTN</name>
<dbReference type="Proteomes" id="UP000484988">
    <property type="component" value="Unassembled WGS sequence"/>
</dbReference>
<evidence type="ECO:0000313" key="3">
    <source>
        <dbReference type="Proteomes" id="UP000484988"/>
    </source>
</evidence>
<gene>
    <name evidence="2" type="ORF">SCWH03_06640</name>
</gene>
<accession>A0A6A0AN97</accession>
<feature type="compositionally biased region" description="Pro residues" evidence="1">
    <location>
        <begin position="37"/>
        <end position="46"/>
    </location>
</feature>
<organism evidence="2 3">
    <name type="scientific">Streptomyces pacificus</name>
    <dbReference type="NCBI Taxonomy" id="2705029"/>
    <lineage>
        <taxon>Bacteria</taxon>
        <taxon>Bacillati</taxon>
        <taxon>Actinomycetota</taxon>
        <taxon>Actinomycetes</taxon>
        <taxon>Kitasatosporales</taxon>
        <taxon>Streptomycetaceae</taxon>
        <taxon>Streptomyces</taxon>
    </lineage>
</organism>
<evidence type="ECO:0000256" key="1">
    <source>
        <dbReference type="SAM" id="MobiDB-lite"/>
    </source>
</evidence>
<feature type="region of interest" description="Disordered" evidence="1">
    <location>
        <begin position="27"/>
        <end position="49"/>
    </location>
</feature>
<keyword evidence="3" id="KW-1185">Reference proteome</keyword>
<dbReference type="EMBL" id="BLLG01000002">
    <property type="protein sequence ID" value="GFH34450.1"/>
    <property type="molecule type" value="Genomic_DNA"/>
</dbReference>
<sequence length="153" mass="15563">MGAAGSVAPPALVGEAVVCADPRAGGVLPAGTRPRPRLVPGPPGPFPASACGEAPLAGRGSPRLFRRPVRAPVLRRPHGGLSAPGDHPVRAIRPRRSPSTVAVRAVPARRGGPVRPERTGAARAGARLRVRQGRGAVQVQGGSGVPDPRRLTV</sequence>
<dbReference type="AlphaFoldDB" id="A0A6A0AN97"/>
<reference evidence="2 3" key="1">
    <citation type="submission" date="2020-02" db="EMBL/GenBank/DDBJ databases">
        <title>Whole Genome Shotgun Sequence of Streptomyces sp. strain CWH03.</title>
        <authorList>
            <person name="Dohra H."/>
            <person name="Kodani S."/>
            <person name="Yamamura H."/>
        </authorList>
    </citation>
    <scope>NUCLEOTIDE SEQUENCE [LARGE SCALE GENOMIC DNA]</scope>
    <source>
        <strain evidence="2 3">CWH03</strain>
    </source>
</reference>
<comment type="caution">
    <text evidence="2">The sequence shown here is derived from an EMBL/GenBank/DDBJ whole genome shotgun (WGS) entry which is preliminary data.</text>
</comment>